<dbReference type="Pfam" id="PF00560">
    <property type="entry name" value="LRR_1"/>
    <property type="match status" value="1"/>
</dbReference>
<dbReference type="OrthoDB" id="676979at2759"/>
<dbReference type="KEGG" id="xla:108713866"/>
<dbReference type="PROSITE" id="PS51450">
    <property type="entry name" value="LRR"/>
    <property type="match status" value="2"/>
</dbReference>
<dbReference type="Pfam" id="PF10461">
    <property type="entry name" value="Peptidase_S68"/>
    <property type="match status" value="1"/>
</dbReference>
<dbReference type="PROSITE" id="PS51145">
    <property type="entry name" value="ZU5"/>
    <property type="match status" value="2"/>
</dbReference>
<dbReference type="RefSeq" id="XP_018113026.1">
    <property type="nucleotide sequence ID" value="XM_018257537.2"/>
</dbReference>
<dbReference type="Pfam" id="PF00791">
    <property type="entry name" value="ZU5"/>
    <property type="match status" value="1"/>
</dbReference>
<dbReference type="InterPro" id="IPR000906">
    <property type="entry name" value="ZU5_dom"/>
</dbReference>
<keyword evidence="1" id="KW-0433">Leucine-rich repeat</keyword>
<keyword evidence="2" id="KW-0677">Repeat</keyword>
<accession>A0A8J0V0F9</accession>
<protein>
    <submittedName>
        <fullName evidence="8 9">p53-induced death domain-containing protein 1 isoform X1</fullName>
    </submittedName>
</protein>
<dbReference type="Gene3D" id="1.10.533.10">
    <property type="entry name" value="Death Domain, Fas"/>
    <property type="match status" value="1"/>
</dbReference>
<dbReference type="InterPro" id="IPR000488">
    <property type="entry name" value="Death_dom"/>
</dbReference>
<dbReference type="InterPro" id="IPR001611">
    <property type="entry name" value="Leu-rich_rpt"/>
</dbReference>
<dbReference type="FunFam" id="3.80.10.10:FF:001086">
    <property type="entry name" value="P53-induced death domain protein 1"/>
    <property type="match status" value="1"/>
</dbReference>
<evidence type="ECO:0000256" key="4">
    <source>
        <dbReference type="PIRSR" id="PIRSR619502-2"/>
    </source>
</evidence>
<dbReference type="PANTHER" id="PTHR48051:SF39">
    <property type="entry name" value="P53-INDUCED DEATH DOMAIN PROTEIN 1"/>
    <property type="match status" value="1"/>
</dbReference>
<feature type="site" description="Cleavage; by autolysis" evidence="4">
    <location>
        <begin position="602"/>
        <end position="603"/>
    </location>
</feature>
<feature type="domain" description="ZU5" evidence="6">
    <location>
        <begin position="470"/>
        <end position="611"/>
    </location>
</feature>
<name>A0A8J0V0F9_XENLA</name>
<dbReference type="AlphaFoldDB" id="A0A8J0V0F9"/>
<dbReference type="AGR" id="Xenbase:XB-GENE-17341018"/>
<evidence type="ECO:0000256" key="3">
    <source>
        <dbReference type="PIRSR" id="PIRSR619502-1"/>
    </source>
</evidence>
<dbReference type="PRINTS" id="PR00019">
    <property type="entry name" value="LEURICHRPT"/>
</dbReference>
<evidence type="ECO:0000256" key="1">
    <source>
        <dbReference type="ARBA" id="ARBA00022614"/>
    </source>
</evidence>
<dbReference type="GO" id="GO:0007165">
    <property type="term" value="P:signal transduction"/>
    <property type="evidence" value="ECO:0007669"/>
    <property type="project" value="InterPro"/>
</dbReference>
<dbReference type="InterPro" id="IPR003591">
    <property type="entry name" value="Leu-rich_rpt_typical-subtyp"/>
</dbReference>
<dbReference type="PROSITE" id="PS50017">
    <property type="entry name" value="DEATH_DOMAIN"/>
    <property type="match status" value="1"/>
</dbReference>
<dbReference type="FunFam" id="1.10.533.10:FF:000088">
    <property type="entry name" value="P53-induced death domain protein 1"/>
    <property type="match status" value="1"/>
</dbReference>
<dbReference type="SMART" id="SM00005">
    <property type="entry name" value="DEATH"/>
    <property type="match status" value="1"/>
</dbReference>
<dbReference type="InterPro" id="IPR050216">
    <property type="entry name" value="LRR_domain-containing"/>
</dbReference>
<dbReference type="Gene3D" id="3.80.10.10">
    <property type="entry name" value="Ribonuclease Inhibitor"/>
    <property type="match status" value="1"/>
</dbReference>
<dbReference type="FunFam" id="2.60.220.30:FF:000011">
    <property type="entry name" value="P53-induced death domain protein 1"/>
    <property type="match status" value="1"/>
</dbReference>
<evidence type="ECO:0000313" key="9">
    <source>
        <dbReference type="RefSeq" id="XP_018113027.1"/>
    </source>
</evidence>
<evidence type="ECO:0000313" key="8">
    <source>
        <dbReference type="RefSeq" id="XP_018113026.1"/>
    </source>
</evidence>
<dbReference type="RefSeq" id="XP_018113027.1">
    <property type="nucleotide sequence ID" value="XM_018257538.2"/>
</dbReference>
<dbReference type="GO" id="GO:0006974">
    <property type="term" value="P:DNA damage response"/>
    <property type="evidence" value="ECO:0007669"/>
    <property type="project" value="InterPro"/>
</dbReference>
<feature type="active site" evidence="3">
    <location>
        <position position="459"/>
    </location>
</feature>
<feature type="domain" description="ZU5" evidence="6">
    <location>
        <begin position="309"/>
        <end position="469"/>
    </location>
</feature>
<dbReference type="Pfam" id="PF13855">
    <property type="entry name" value="LRR_8"/>
    <property type="match status" value="1"/>
</dbReference>
<feature type="active site" evidence="3">
    <location>
        <position position="601"/>
    </location>
</feature>
<dbReference type="CTD" id="108713866"/>
<dbReference type="SMART" id="SM00364">
    <property type="entry name" value="LRR_BAC"/>
    <property type="match status" value="6"/>
</dbReference>
<dbReference type="SMART" id="SM00369">
    <property type="entry name" value="LRR_TYP"/>
    <property type="match status" value="7"/>
</dbReference>
<dbReference type="InterPro" id="IPR011029">
    <property type="entry name" value="DEATH-like_dom_sf"/>
</dbReference>
<keyword evidence="7" id="KW-1185">Reference proteome</keyword>
<evidence type="ECO:0000313" key="10">
    <source>
        <dbReference type="Xenbase" id="XB-GENE-17341018"/>
    </source>
</evidence>
<sequence length="920" mass="103934">MERILDPLWEETNAEEPAPYLQHLADNRITLDVVPNGCRFFLQLTNDPRCHLELVEFLRLNTNDVLIPQALNVLPRYTGLKSLVLKGGHDFDENGKTKSGLLSSLPSELCSLSNLQHLDLSFNSLTELPLCVTSLSCLSSLLLCYNQIRTLPDTISNLRNLELLSIMSNQLAVLPGEIGQLGKLKTLDLSENKLACLPEDIAGLQECTELDLSGNCLTELPETMCQLVSLQQLHLHSNLLVSVPVGLAVLPSLKCLDLKNNQLRYVPEEIMNCPCVRLQGNPIGVAEPTPSTDDHVPVLKSKEIYLSSEDKSFLVTPDGGRVFLPLGPQFCFPLGAVSSNVTIYFRILPPDQEHVKLGHHDVLLSYTLELQPHDIQFNQDVEICIPYFVKRSMRKRKVGKIIADIVAEQDSLDVPNILVTPRTLRKREVVIRTYSGENWTDLATTICTKRNLAICRVPHFSWFFVVSRLVKDQCQVPKDGEVLFSSVDQNIRIDFPPGATEETRTISMQVLPVSTADLQRITGDSQSTTSPLLCLSQSSSDNFLCPVKIQLPLPTGVTGDTLDRSRLVLLHGDPQAQNWTDITSQVVFEITHIYARFQVDHFSWYWLWYTTKTYIGEMAKNVYTRLRMYQVNFVALQRKRDPEQVLLQCVPKQKVDTTMKKLKDRYKGPEPSDMVEIVEGEQFFAEFEQGLQLHSERPDCVNGKIVFVFYSRMKNIKEVYMTSQADRKEKDVKGQVSFYRGSVPAGLPKEATKHRKGPNSHWMATLPLKLPKLKLQYGENEMGKNGQSLPPLNLGNAETGYLTETNLSSIARRIGHEWKTIGRNLGLSTGELDRISYNKRDNLDEQIFDMLFSWARKIYDQQDCVQRLIEAMQESGRQDIAEEIEAVIKLGKQKYEQSILRLGLDQGNSSEDSAIAMSQS</sequence>
<dbReference type="GO" id="GO:0006915">
    <property type="term" value="P:apoptotic process"/>
    <property type="evidence" value="ECO:0007669"/>
    <property type="project" value="InterPro"/>
</dbReference>
<dbReference type="Proteomes" id="UP000186698">
    <property type="component" value="Chromosome 4L"/>
</dbReference>
<dbReference type="Pfam" id="PF00531">
    <property type="entry name" value="Death"/>
    <property type="match status" value="1"/>
</dbReference>
<dbReference type="PANTHER" id="PTHR48051">
    <property type="match status" value="1"/>
</dbReference>
<gene>
    <name evidence="8 9 10" type="primary">pidd1.L</name>
</gene>
<evidence type="ECO:0000313" key="7">
    <source>
        <dbReference type="Proteomes" id="UP000186698"/>
    </source>
</evidence>
<organism evidence="8">
    <name type="scientific">Xenopus laevis</name>
    <name type="common">African clawed frog</name>
    <dbReference type="NCBI Taxonomy" id="8355"/>
    <lineage>
        <taxon>Eukaryota</taxon>
        <taxon>Metazoa</taxon>
        <taxon>Chordata</taxon>
        <taxon>Craniata</taxon>
        <taxon>Vertebrata</taxon>
        <taxon>Euteleostomi</taxon>
        <taxon>Amphibia</taxon>
        <taxon>Batrachia</taxon>
        <taxon>Anura</taxon>
        <taxon>Pipoidea</taxon>
        <taxon>Pipidae</taxon>
        <taxon>Xenopodinae</taxon>
        <taxon>Xenopus</taxon>
        <taxon>Xenopus</taxon>
    </lineage>
</organism>
<feature type="active site" evidence="3">
    <location>
        <position position="603"/>
    </location>
</feature>
<dbReference type="SUPFAM" id="SSF52058">
    <property type="entry name" value="L domain-like"/>
    <property type="match status" value="1"/>
</dbReference>
<feature type="domain" description="Death" evidence="5">
    <location>
        <begin position="803"/>
        <end position="888"/>
    </location>
</feature>
<dbReference type="InterPro" id="IPR019502">
    <property type="entry name" value="Peptidase_S68_pidd"/>
</dbReference>
<evidence type="ECO:0000259" key="5">
    <source>
        <dbReference type="PROSITE" id="PS50017"/>
    </source>
</evidence>
<dbReference type="GeneID" id="108713866"/>
<dbReference type="InterPro" id="IPR032675">
    <property type="entry name" value="LRR_dom_sf"/>
</dbReference>
<feature type="site" description="Cleavage; by autolysis" evidence="4">
    <location>
        <begin position="460"/>
        <end position="461"/>
    </location>
</feature>
<dbReference type="Gene3D" id="2.60.220.30">
    <property type="match status" value="2"/>
</dbReference>
<evidence type="ECO:0000259" key="6">
    <source>
        <dbReference type="PROSITE" id="PS51145"/>
    </source>
</evidence>
<reference evidence="8 9" key="1">
    <citation type="submission" date="2022-04" db="UniProtKB">
        <authorList>
            <consortium name="RefSeq"/>
        </authorList>
    </citation>
    <scope>IDENTIFICATION</scope>
    <source>
        <strain evidence="8 9">J_2021</strain>
        <tissue evidence="8 9">Erythrocytes</tissue>
    </source>
</reference>
<dbReference type="SUPFAM" id="SSF47986">
    <property type="entry name" value="DEATH domain"/>
    <property type="match status" value="1"/>
</dbReference>
<feature type="active site" evidence="3">
    <location>
        <position position="461"/>
    </location>
</feature>
<evidence type="ECO:0000256" key="2">
    <source>
        <dbReference type="ARBA" id="ARBA00022737"/>
    </source>
</evidence>
<dbReference type="Xenbase" id="XB-GENE-17341018">
    <property type="gene designation" value="pidd1.L"/>
</dbReference>
<dbReference type="GO" id="GO:0005737">
    <property type="term" value="C:cytoplasm"/>
    <property type="evidence" value="ECO:0000318"/>
    <property type="project" value="GO_Central"/>
</dbReference>
<proteinExistence type="predicted"/>